<keyword evidence="3" id="KW-0326">Glycosidase</keyword>
<dbReference type="PANTHER" id="PTHR10353:SF122">
    <property type="entry name" value="6-PHOSPHO-BETA-GLUCOSIDASE ASCB-RELATED"/>
    <property type="match status" value="1"/>
</dbReference>
<sequence>MSVFRDDFLWGGACAANQFEGAWDVDGKGDSVPDHCTNGSNTNPKRITVDFEPGALYPSHEAIDFYHHYEEDIALFAEMGFKTFRTSINWTRIFPTGEEAEPNEKGLAFYDRVFDCCKKHGIEPLVTISHYELPYALVKKYNGWAGRELVDLYVRYCKVLFERYKDKVKYWLTFNEINCGTMNMGAILELGACQGYNGPCVDIKISDQVRFQALHHQFVASAKAVAYAHEHYPQFKLGNMICFITSYPLTCDPADILANQSRMQLSNWFCSDVQVRGEYPAYMRRYFAEHGVQLQMEPGDEEILRKGTVDFYTLSYYMSNCVTTHDDAEEIGGNMLGGMKNPYLKASDWGWQIDPMGLRYTLKEIYDRYRIPIMVVENGLGAKDVKDADGKIHDSYRIDYLRQHIAQMAEAVKDGVDLMGYTPWGCIDLVSASTGEMAKRYGFIYVNKFDDGTGDLSRERKDSFYWYQKVIASNGEDLD</sequence>
<gene>
    <name evidence="5" type="ORF">H9725_05410</name>
</gene>
<dbReference type="Proteomes" id="UP000824065">
    <property type="component" value="Unassembled WGS sequence"/>
</dbReference>
<evidence type="ECO:0000256" key="3">
    <source>
        <dbReference type="ARBA" id="ARBA00023295"/>
    </source>
</evidence>
<dbReference type="EMBL" id="DXBJ01000036">
    <property type="protein sequence ID" value="HIZ58003.1"/>
    <property type="molecule type" value="Genomic_DNA"/>
</dbReference>
<dbReference type="Gene3D" id="3.20.20.80">
    <property type="entry name" value="Glycosidases"/>
    <property type="match status" value="1"/>
</dbReference>
<reference evidence="5" key="1">
    <citation type="journal article" date="2021" name="PeerJ">
        <title>Extensive microbial diversity within the chicken gut microbiome revealed by metagenomics and culture.</title>
        <authorList>
            <person name="Gilroy R."/>
            <person name="Ravi A."/>
            <person name="Getino M."/>
            <person name="Pursley I."/>
            <person name="Horton D.L."/>
            <person name="Alikhan N.F."/>
            <person name="Baker D."/>
            <person name="Gharbi K."/>
            <person name="Hall N."/>
            <person name="Watson M."/>
            <person name="Adriaenssens E.M."/>
            <person name="Foster-Nyarko E."/>
            <person name="Jarju S."/>
            <person name="Secka A."/>
            <person name="Antonio M."/>
            <person name="Oren A."/>
            <person name="Chaudhuri R.R."/>
            <person name="La Ragione R."/>
            <person name="Hildebrand F."/>
            <person name="Pallen M.J."/>
        </authorList>
    </citation>
    <scope>NUCLEOTIDE SEQUENCE</scope>
    <source>
        <strain evidence="5">ChiBcec16-3735</strain>
    </source>
</reference>
<dbReference type="FunFam" id="3.20.20.80:FF:000004">
    <property type="entry name" value="Beta-glucosidase 6-phospho-beta-glucosidase"/>
    <property type="match status" value="1"/>
</dbReference>
<protein>
    <submittedName>
        <fullName evidence="5">Glycoside hydrolase family 1 protein</fullName>
    </submittedName>
</protein>
<comment type="caution">
    <text evidence="5">The sequence shown here is derived from an EMBL/GenBank/DDBJ whole genome shotgun (WGS) entry which is preliminary data.</text>
</comment>
<dbReference type="AlphaFoldDB" id="A0A9D2JN03"/>
<evidence type="ECO:0000313" key="6">
    <source>
        <dbReference type="Proteomes" id="UP000824065"/>
    </source>
</evidence>
<dbReference type="GO" id="GO:0008422">
    <property type="term" value="F:beta-glucosidase activity"/>
    <property type="evidence" value="ECO:0007669"/>
    <property type="project" value="TreeGrafter"/>
</dbReference>
<dbReference type="InterPro" id="IPR001360">
    <property type="entry name" value="Glyco_hydro_1"/>
</dbReference>
<proteinExistence type="inferred from homology"/>
<dbReference type="Pfam" id="PF00232">
    <property type="entry name" value="Glyco_hydro_1"/>
    <property type="match status" value="1"/>
</dbReference>
<evidence type="ECO:0000256" key="4">
    <source>
        <dbReference type="RuleBase" id="RU003690"/>
    </source>
</evidence>
<accession>A0A9D2JN03</accession>
<evidence type="ECO:0000256" key="2">
    <source>
        <dbReference type="ARBA" id="ARBA00022801"/>
    </source>
</evidence>
<dbReference type="PROSITE" id="PS00653">
    <property type="entry name" value="GLYCOSYL_HYDROL_F1_2"/>
    <property type="match status" value="1"/>
</dbReference>
<dbReference type="InterPro" id="IPR033132">
    <property type="entry name" value="GH_1_N_CS"/>
</dbReference>
<name>A0A9D2JN03_9FIRM</name>
<reference evidence="5" key="2">
    <citation type="submission" date="2021-04" db="EMBL/GenBank/DDBJ databases">
        <authorList>
            <person name="Gilroy R."/>
        </authorList>
    </citation>
    <scope>NUCLEOTIDE SEQUENCE</scope>
    <source>
        <strain evidence="5">ChiBcec16-3735</strain>
    </source>
</reference>
<dbReference type="InterPro" id="IPR017853">
    <property type="entry name" value="GH"/>
</dbReference>
<organism evidence="5 6">
    <name type="scientific">Candidatus Faecalibacterium gallistercoris</name>
    <dbReference type="NCBI Taxonomy" id="2838579"/>
    <lineage>
        <taxon>Bacteria</taxon>
        <taxon>Bacillati</taxon>
        <taxon>Bacillota</taxon>
        <taxon>Clostridia</taxon>
        <taxon>Eubacteriales</taxon>
        <taxon>Oscillospiraceae</taxon>
        <taxon>Faecalibacterium</taxon>
    </lineage>
</organism>
<dbReference type="GO" id="GO:0016052">
    <property type="term" value="P:carbohydrate catabolic process"/>
    <property type="evidence" value="ECO:0007669"/>
    <property type="project" value="TreeGrafter"/>
</dbReference>
<dbReference type="SUPFAM" id="SSF51445">
    <property type="entry name" value="(Trans)glycosidases"/>
    <property type="match status" value="1"/>
</dbReference>
<comment type="similarity">
    <text evidence="1 4">Belongs to the glycosyl hydrolase 1 family.</text>
</comment>
<evidence type="ECO:0000256" key="1">
    <source>
        <dbReference type="ARBA" id="ARBA00010838"/>
    </source>
</evidence>
<evidence type="ECO:0000313" key="5">
    <source>
        <dbReference type="EMBL" id="HIZ58003.1"/>
    </source>
</evidence>
<dbReference type="GO" id="GO:0005829">
    <property type="term" value="C:cytosol"/>
    <property type="evidence" value="ECO:0007669"/>
    <property type="project" value="TreeGrafter"/>
</dbReference>
<dbReference type="PRINTS" id="PR00131">
    <property type="entry name" value="GLHYDRLASE1"/>
</dbReference>
<dbReference type="PANTHER" id="PTHR10353">
    <property type="entry name" value="GLYCOSYL HYDROLASE"/>
    <property type="match status" value="1"/>
</dbReference>
<keyword evidence="2 5" id="KW-0378">Hydrolase</keyword>